<gene>
    <name evidence="1" type="ORF">BpHYR1_029372</name>
</gene>
<organism evidence="1 2">
    <name type="scientific">Brachionus plicatilis</name>
    <name type="common">Marine rotifer</name>
    <name type="synonym">Brachionus muelleri</name>
    <dbReference type="NCBI Taxonomy" id="10195"/>
    <lineage>
        <taxon>Eukaryota</taxon>
        <taxon>Metazoa</taxon>
        <taxon>Spiralia</taxon>
        <taxon>Gnathifera</taxon>
        <taxon>Rotifera</taxon>
        <taxon>Eurotatoria</taxon>
        <taxon>Monogononta</taxon>
        <taxon>Pseudotrocha</taxon>
        <taxon>Ploima</taxon>
        <taxon>Brachionidae</taxon>
        <taxon>Brachionus</taxon>
    </lineage>
</organism>
<dbReference type="EMBL" id="REGN01012313">
    <property type="protein sequence ID" value="RMZ96031.1"/>
    <property type="molecule type" value="Genomic_DNA"/>
</dbReference>
<accession>A0A3M7PAB4</accession>
<sequence>MSLCDVFLNELLCLSGLGSSRPNMSRHSALLLLTRRAKILLGIYFLVVLFQKAELAQFGEQFFGILTVGLEVARQIVAGIASLVKIVEQGVSVSALAYAEQYFSFDAGLQRFEQDVGPVERDQVGAQQELGQDGGHRAEYVGSVQCAVFGIAANSGYEVDTAVSDPKGRVAEKRRHVIFQKVVDLLLVQQADLGHFGQA</sequence>
<dbReference type="Proteomes" id="UP000276133">
    <property type="component" value="Unassembled WGS sequence"/>
</dbReference>
<dbReference type="AlphaFoldDB" id="A0A3M7PAB4"/>
<comment type="caution">
    <text evidence="1">The sequence shown here is derived from an EMBL/GenBank/DDBJ whole genome shotgun (WGS) entry which is preliminary data.</text>
</comment>
<reference evidence="1 2" key="1">
    <citation type="journal article" date="2018" name="Sci. Rep.">
        <title>Genomic signatures of local adaptation to the degree of environmental predictability in rotifers.</title>
        <authorList>
            <person name="Franch-Gras L."/>
            <person name="Hahn C."/>
            <person name="Garcia-Roger E.M."/>
            <person name="Carmona M.J."/>
            <person name="Serra M."/>
            <person name="Gomez A."/>
        </authorList>
    </citation>
    <scope>NUCLEOTIDE SEQUENCE [LARGE SCALE GENOMIC DNA]</scope>
    <source>
        <strain evidence="1">HYR1</strain>
    </source>
</reference>
<evidence type="ECO:0000313" key="2">
    <source>
        <dbReference type="Proteomes" id="UP000276133"/>
    </source>
</evidence>
<evidence type="ECO:0000313" key="1">
    <source>
        <dbReference type="EMBL" id="RMZ96031.1"/>
    </source>
</evidence>
<name>A0A3M7PAB4_BRAPC</name>
<proteinExistence type="predicted"/>
<keyword evidence="2" id="KW-1185">Reference proteome</keyword>
<protein>
    <submittedName>
        <fullName evidence="1">Uncharacterized protein</fullName>
    </submittedName>
</protein>